<name>X1DB82_9ZZZZ</name>
<feature type="region of interest" description="Disordered" evidence="1">
    <location>
        <begin position="70"/>
        <end position="89"/>
    </location>
</feature>
<evidence type="ECO:0000313" key="2">
    <source>
        <dbReference type="EMBL" id="GAH17457.1"/>
    </source>
</evidence>
<dbReference type="EMBL" id="BART01034465">
    <property type="protein sequence ID" value="GAH17457.1"/>
    <property type="molecule type" value="Genomic_DNA"/>
</dbReference>
<evidence type="ECO:0000256" key="1">
    <source>
        <dbReference type="SAM" id="MobiDB-lite"/>
    </source>
</evidence>
<feature type="non-terminal residue" evidence="2">
    <location>
        <position position="190"/>
    </location>
</feature>
<gene>
    <name evidence="2" type="ORF">S01H4_58893</name>
</gene>
<comment type="caution">
    <text evidence="2">The sequence shown here is derived from an EMBL/GenBank/DDBJ whole genome shotgun (WGS) entry which is preliminary data.</text>
</comment>
<sequence length="190" mass="21653">MSKVTGFQVDSREKSNKGVNTIQYDIIDINSLGGAKLHENLNITEDRLKTKLKNLLPEAAINNNKIRLVQARPPHHQNNSHTKEDGTKNSGNLCSHYADFYDQQITARVNAIDHTSFDEVGHFSEANVLDTISGNVWQVVGEEQLLGPPDRPGFIAQKKTFIEHSMIYNTQKDRYESQWAFDRFKTRQRG</sequence>
<protein>
    <submittedName>
        <fullName evidence="2">Uncharacterized protein</fullName>
    </submittedName>
</protein>
<organism evidence="2">
    <name type="scientific">marine sediment metagenome</name>
    <dbReference type="NCBI Taxonomy" id="412755"/>
    <lineage>
        <taxon>unclassified sequences</taxon>
        <taxon>metagenomes</taxon>
        <taxon>ecological metagenomes</taxon>
    </lineage>
</organism>
<dbReference type="AlphaFoldDB" id="X1DB82"/>
<reference evidence="2" key="1">
    <citation type="journal article" date="2014" name="Front. Microbiol.">
        <title>High frequency of phylogenetically diverse reductive dehalogenase-homologous genes in deep subseafloor sedimentary metagenomes.</title>
        <authorList>
            <person name="Kawai M."/>
            <person name="Futagami T."/>
            <person name="Toyoda A."/>
            <person name="Takaki Y."/>
            <person name="Nishi S."/>
            <person name="Hori S."/>
            <person name="Arai W."/>
            <person name="Tsubouchi T."/>
            <person name="Morono Y."/>
            <person name="Uchiyama I."/>
            <person name="Ito T."/>
            <person name="Fujiyama A."/>
            <person name="Inagaki F."/>
            <person name="Takami H."/>
        </authorList>
    </citation>
    <scope>NUCLEOTIDE SEQUENCE</scope>
    <source>
        <strain evidence="2">Expedition CK06-06</strain>
    </source>
</reference>
<accession>X1DB82</accession>
<proteinExistence type="predicted"/>